<evidence type="ECO:0000313" key="3">
    <source>
        <dbReference type="Proteomes" id="UP000054270"/>
    </source>
</evidence>
<keyword evidence="3" id="KW-1185">Reference proteome</keyword>
<accession>A0A0D2P1C9</accession>
<proteinExistence type="predicted"/>
<evidence type="ECO:0000256" key="1">
    <source>
        <dbReference type="SAM" id="Phobius"/>
    </source>
</evidence>
<keyword evidence="1" id="KW-1133">Transmembrane helix</keyword>
<dbReference type="EMBL" id="KN817549">
    <property type="protein sequence ID" value="KJA22521.1"/>
    <property type="molecule type" value="Genomic_DNA"/>
</dbReference>
<dbReference type="Proteomes" id="UP000054270">
    <property type="component" value="Unassembled WGS sequence"/>
</dbReference>
<organism evidence="2 3">
    <name type="scientific">Hypholoma sublateritium (strain FD-334 SS-4)</name>
    <dbReference type="NCBI Taxonomy" id="945553"/>
    <lineage>
        <taxon>Eukaryota</taxon>
        <taxon>Fungi</taxon>
        <taxon>Dikarya</taxon>
        <taxon>Basidiomycota</taxon>
        <taxon>Agaricomycotina</taxon>
        <taxon>Agaricomycetes</taxon>
        <taxon>Agaricomycetidae</taxon>
        <taxon>Agaricales</taxon>
        <taxon>Agaricineae</taxon>
        <taxon>Strophariaceae</taxon>
        <taxon>Hypholoma</taxon>
    </lineage>
</organism>
<keyword evidence="1" id="KW-0812">Transmembrane</keyword>
<protein>
    <submittedName>
        <fullName evidence="2">Uncharacterized protein</fullName>
    </submittedName>
</protein>
<evidence type="ECO:0000313" key="2">
    <source>
        <dbReference type="EMBL" id="KJA22521.1"/>
    </source>
</evidence>
<gene>
    <name evidence="2" type="ORF">HYPSUDRAFT_651682</name>
</gene>
<keyword evidence="1" id="KW-0472">Membrane</keyword>
<dbReference type="AlphaFoldDB" id="A0A0D2P1C9"/>
<name>A0A0D2P1C9_HYPSF</name>
<reference evidence="3" key="1">
    <citation type="submission" date="2014-04" db="EMBL/GenBank/DDBJ databases">
        <title>Evolutionary Origins and Diversification of the Mycorrhizal Mutualists.</title>
        <authorList>
            <consortium name="DOE Joint Genome Institute"/>
            <consortium name="Mycorrhizal Genomics Consortium"/>
            <person name="Kohler A."/>
            <person name="Kuo A."/>
            <person name="Nagy L.G."/>
            <person name="Floudas D."/>
            <person name="Copeland A."/>
            <person name="Barry K.W."/>
            <person name="Cichocki N."/>
            <person name="Veneault-Fourrey C."/>
            <person name="LaButti K."/>
            <person name="Lindquist E.A."/>
            <person name="Lipzen A."/>
            <person name="Lundell T."/>
            <person name="Morin E."/>
            <person name="Murat C."/>
            <person name="Riley R."/>
            <person name="Ohm R."/>
            <person name="Sun H."/>
            <person name="Tunlid A."/>
            <person name="Henrissat B."/>
            <person name="Grigoriev I.V."/>
            <person name="Hibbett D.S."/>
            <person name="Martin F."/>
        </authorList>
    </citation>
    <scope>NUCLEOTIDE SEQUENCE [LARGE SCALE GENOMIC DNA]</scope>
    <source>
        <strain evidence="3">FD-334 SS-4</strain>
    </source>
</reference>
<sequence length="101" mass="11431">MLFPDACPPLYRYTDPNVLQVEKQMFGIISSAMAYGAVVLLFGDCCNHLLKTRHISSRQTRIQLFIFSLSMTLLSTGALRPCLQRQAKECLPCTSLIWAYL</sequence>
<feature type="transmembrane region" description="Helical" evidence="1">
    <location>
        <begin position="25"/>
        <end position="50"/>
    </location>
</feature>